<organism evidence="7 8">
    <name type="scientific">Mesorhizobium erdmanii</name>
    <dbReference type="NCBI Taxonomy" id="1777866"/>
    <lineage>
        <taxon>Bacteria</taxon>
        <taxon>Pseudomonadati</taxon>
        <taxon>Pseudomonadota</taxon>
        <taxon>Alphaproteobacteria</taxon>
        <taxon>Hyphomicrobiales</taxon>
        <taxon>Phyllobacteriaceae</taxon>
        <taxon>Mesorhizobium</taxon>
    </lineage>
</organism>
<evidence type="ECO:0000313" key="7">
    <source>
        <dbReference type="EMBL" id="QKC76533.1"/>
    </source>
</evidence>
<evidence type="ECO:0000256" key="3">
    <source>
        <dbReference type="ARBA" id="ARBA00022989"/>
    </source>
</evidence>
<feature type="transmembrane region" description="Helical" evidence="5">
    <location>
        <begin position="154"/>
        <end position="174"/>
    </location>
</feature>
<feature type="transmembrane region" description="Helical" evidence="5">
    <location>
        <begin position="223"/>
        <end position="241"/>
    </location>
</feature>
<feature type="transmembrane region" description="Helical" evidence="5">
    <location>
        <begin position="75"/>
        <end position="94"/>
    </location>
</feature>
<feature type="transmembrane region" description="Helical" evidence="5">
    <location>
        <begin position="114"/>
        <end position="133"/>
    </location>
</feature>
<keyword evidence="4 5" id="KW-0472">Membrane</keyword>
<feature type="transmembrane region" description="Helical" evidence="5">
    <location>
        <begin position="381"/>
        <end position="399"/>
    </location>
</feature>
<dbReference type="Pfam" id="PF14378">
    <property type="entry name" value="PAP2_3"/>
    <property type="match status" value="1"/>
</dbReference>
<dbReference type="Proteomes" id="UP000503339">
    <property type="component" value="Chromosome"/>
</dbReference>
<evidence type="ECO:0000256" key="2">
    <source>
        <dbReference type="ARBA" id="ARBA00022692"/>
    </source>
</evidence>
<dbReference type="AlphaFoldDB" id="A0A6M7UK62"/>
<dbReference type="PANTHER" id="PTHR31310:SF7">
    <property type="entry name" value="PA-PHOSPHATASE RELATED-FAMILY PROTEIN DDB_G0268928"/>
    <property type="match status" value="1"/>
</dbReference>
<comment type="subcellular location">
    <subcellularLocation>
        <location evidence="1">Membrane</location>
        <topology evidence="1">Multi-pass membrane protein</topology>
    </subcellularLocation>
</comment>
<dbReference type="GO" id="GO:0016020">
    <property type="term" value="C:membrane"/>
    <property type="evidence" value="ECO:0007669"/>
    <property type="project" value="UniProtKB-SubCell"/>
</dbReference>
<evidence type="ECO:0000259" key="6">
    <source>
        <dbReference type="Pfam" id="PF14378"/>
    </source>
</evidence>
<protein>
    <recommendedName>
        <fullName evidence="6">Inositolphosphotransferase Aur1/Ipt1 domain-containing protein</fullName>
    </recommendedName>
</protein>
<feature type="transmembrane region" description="Helical" evidence="5">
    <location>
        <begin position="253"/>
        <end position="272"/>
    </location>
</feature>
<gene>
    <name evidence="7" type="ORF">EB233_14190</name>
</gene>
<sequence length="407" mass="44581">MALRGGRLCLDDSGLGDLVGNRAPGARISPASVTILARNLSNTRYSSMASSEVTQDLSQAKRVRPWLAYARRRNATLYGIIFAFVFLTFLVATIRGDSILPYVFEYAGRVVRAFLLLSSALVIWACSSALVQGRDASPVSAAVARLKSLATSSMLARYLYACAILVLFMAAFLYNKTMIPVVAPFQWDETFARWDANLLGGYQPWQIIQPVVGLPWITQLFDIAYSSWVPMVFLFWGGLFASPRVPEPIRIRYWRSTVISWLLIGLVMAAMFSSAGPCYFSEIVLGTPSPYADLMRYLDEVATAYPLSSSLTKDFLWQVYIGNVDLPGGISAMPSMHNAQAALFAAVAYSINRRLGHVMLVYAVLIFLGSIHLGWHYALDGIVGVVAALAIWLACGKLGQGQIAAIS</sequence>
<evidence type="ECO:0000313" key="8">
    <source>
        <dbReference type="Proteomes" id="UP000503339"/>
    </source>
</evidence>
<dbReference type="InterPro" id="IPR026841">
    <property type="entry name" value="Aur1/Ipt1"/>
</dbReference>
<dbReference type="PANTHER" id="PTHR31310">
    <property type="match status" value="1"/>
</dbReference>
<keyword evidence="8" id="KW-1185">Reference proteome</keyword>
<dbReference type="EMBL" id="CP033361">
    <property type="protein sequence ID" value="QKC76533.1"/>
    <property type="molecule type" value="Genomic_DNA"/>
</dbReference>
<feature type="transmembrane region" description="Helical" evidence="5">
    <location>
        <begin position="358"/>
        <end position="375"/>
    </location>
</feature>
<keyword evidence="3 5" id="KW-1133">Transmembrane helix</keyword>
<dbReference type="KEGG" id="merd:EB233_14190"/>
<dbReference type="SUPFAM" id="SSF48317">
    <property type="entry name" value="Acid phosphatase/Vanadium-dependent haloperoxidase"/>
    <property type="match status" value="1"/>
</dbReference>
<keyword evidence="2 5" id="KW-0812">Transmembrane</keyword>
<feature type="domain" description="Inositolphosphotransferase Aur1/Ipt1" evidence="6">
    <location>
        <begin position="191"/>
        <end position="393"/>
    </location>
</feature>
<accession>A0A6M7UK62</accession>
<reference evidence="7 8" key="1">
    <citation type="submission" date="2018-10" db="EMBL/GenBank/DDBJ databases">
        <authorList>
            <person name="Perry B.J."/>
            <person name="Sullivan J.T."/>
            <person name="Murphy R.J.T."/>
            <person name="Ramsay J.P."/>
            <person name="Ronson C.W."/>
        </authorList>
    </citation>
    <scope>NUCLEOTIDE SEQUENCE [LARGE SCALE GENOMIC DNA]</scope>
    <source>
        <strain evidence="7 8">NZP2014</strain>
    </source>
</reference>
<evidence type="ECO:0000256" key="1">
    <source>
        <dbReference type="ARBA" id="ARBA00004141"/>
    </source>
</evidence>
<dbReference type="InterPro" id="IPR036938">
    <property type="entry name" value="PAP2/HPO_sf"/>
</dbReference>
<evidence type="ECO:0000256" key="4">
    <source>
        <dbReference type="ARBA" id="ARBA00023136"/>
    </source>
</evidence>
<dbReference type="InterPro" id="IPR052185">
    <property type="entry name" value="IPC_Synthase-Related"/>
</dbReference>
<name>A0A6M7UK62_9HYPH</name>
<proteinExistence type="predicted"/>
<evidence type="ECO:0000256" key="5">
    <source>
        <dbReference type="SAM" id="Phobius"/>
    </source>
</evidence>